<dbReference type="RefSeq" id="WP_118259011.1">
    <property type="nucleotide sequence ID" value="NZ_QRZA01000004.1"/>
</dbReference>
<evidence type="ECO:0000313" key="1">
    <source>
        <dbReference type="EMBL" id="RGV35378.1"/>
    </source>
</evidence>
<accession>A0A412X3W3</accession>
<proteinExistence type="predicted"/>
<dbReference type="Proteomes" id="UP000283589">
    <property type="component" value="Unassembled WGS sequence"/>
</dbReference>
<sequence>MEEKLVSKLEELMQNNSDIEFEVNKMLNNIRQLDNIEDIKKILSYKLTLLNYICILNKIFKEQGLEEIPFKITSSDRLDISLEF</sequence>
<dbReference type="AlphaFoldDB" id="A0A412X3W3"/>
<dbReference type="EMBL" id="QRZA01000004">
    <property type="protein sequence ID" value="RGV35378.1"/>
    <property type="molecule type" value="Genomic_DNA"/>
</dbReference>
<reference evidence="1 2" key="1">
    <citation type="submission" date="2018-08" db="EMBL/GenBank/DDBJ databases">
        <title>A genome reference for cultivated species of the human gut microbiota.</title>
        <authorList>
            <person name="Zou Y."/>
            <person name="Xue W."/>
            <person name="Luo G."/>
        </authorList>
    </citation>
    <scope>NUCLEOTIDE SEQUENCE [LARGE SCALE GENOMIC DNA]</scope>
    <source>
        <strain evidence="1 2">AF14-49</strain>
    </source>
</reference>
<evidence type="ECO:0000313" key="2">
    <source>
        <dbReference type="Proteomes" id="UP000283589"/>
    </source>
</evidence>
<comment type="caution">
    <text evidence="1">The sequence shown here is derived from an EMBL/GenBank/DDBJ whole genome shotgun (WGS) entry which is preliminary data.</text>
</comment>
<protein>
    <submittedName>
        <fullName evidence="1">Uncharacterized protein</fullName>
    </submittedName>
</protein>
<name>A0A412X3W3_9BACT</name>
<organism evidence="1 2">
    <name type="scientific">Butyricimonas virosa</name>
    <dbReference type="NCBI Taxonomy" id="544645"/>
    <lineage>
        <taxon>Bacteria</taxon>
        <taxon>Pseudomonadati</taxon>
        <taxon>Bacteroidota</taxon>
        <taxon>Bacteroidia</taxon>
        <taxon>Bacteroidales</taxon>
        <taxon>Odoribacteraceae</taxon>
        <taxon>Butyricimonas</taxon>
    </lineage>
</organism>
<gene>
    <name evidence="1" type="ORF">DWW18_04705</name>
</gene>